<dbReference type="Pfam" id="PF00155">
    <property type="entry name" value="Aminotran_1_2"/>
    <property type="match status" value="1"/>
</dbReference>
<dbReference type="PANTHER" id="PTHR46577">
    <property type="entry name" value="HTH-TYPE TRANSCRIPTIONAL REGULATORY PROTEIN GABR"/>
    <property type="match status" value="1"/>
</dbReference>
<feature type="region of interest" description="Disordered" evidence="6">
    <location>
        <begin position="98"/>
        <end position="118"/>
    </location>
</feature>
<dbReference type="PROSITE" id="PS50949">
    <property type="entry name" value="HTH_GNTR"/>
    <property type="match status" value="1"/>
</dbReference>
<dbReference type="Proteomes" id="UP000706525">
    <property type="component" value="Unassembled WGS sequence"/>
</dbReference>
<comment type="similarity">
    <text evidence="1">In the C-terminal section; belongs to the class-I pyridoxal-phosphate-dependent aminotransferase family.</text>
</comment>
<dbReference type="InterPro" id="IPR036388">
    <property type="entry name" value="WH-like_DNA-bd_sf"/>
</dbReference>
<keyword evidence="4" id="KW-0238">DNA-binding</keyword>
<keyword evidence="5" id="KW-0804">Transcription</keyword>
<dbReference type="CDD" id="cd07377">
    <property type="entry name" value="WHTH_GntR"/>
    <property type="match status" value="1"/>
</dbReference>
<evidence type="ECO:0000313" key="8">
    <source>
        <dbReference type="EMBL" id="CAG9173301.1"/>
    </source>
</evidence>
<gene>
    <name evidence="8" type="primary">gabR_4</name>
    <name evidence="8" type="ORF">LMG32289_02827</name>
</gene>
<dbReference type="SUPFAM" id="SSF53383">
    <property type="entry name" value="PLP-dependent transferases"/>
    <property type="match status" value="1"/>
</dbReference>
<dbReference type="Gene3D" id="1.10.10.10">
    <property type="entry name" value="Winged helix-like DNA-binding domain superfamily/Winged helix DNA-binding domain"/>
    <property type="match status" value="1"/>
</dbReference>
<reference evidence="8 9" key="1">
    <citation type="submission" date="2021-08" db="EMBL/GenBank/DDBJ databases">
        <authorList>
            <person name="Peeters C."/>
        </authorList>
    </citation>
    <scope>NUCLEOTIDE SEQUENCE [LARGE SCALE GENOMIC DNA]</scope>
    <source>
        <strain evidence="8 9">LMG 32289</strain>
    </source>
</reference>
<accession>A0ABM8X0A9</accession>
<dbReference type="InterPro" id="IPR051446">
    <property type="entry name" value="HTH_trans_reg/aminotransferase"/>
</dbReference>
<evidence type="ECO:0000256" key="2">
    <source>
        <dbReference type="ARBA" id="ARBA00022898"/>
    </source>
</evidence>
<evidence type="ECO:0000256" key="3">
    <source>
        <dbReference type="ARBA" id="ARBA00023015"/>
    </source>
</evidence>
<dbReference type="InterPro" id="IPR036390">
    <property type="entry name" value="WH_DNA-bd_sf"/>
</dbReference>
<keyword evidence="2" id="KW-0663">Pyridoxal phosphate</keyword>
<organism evidence="8 9">
    <name type="scientific">Cupriavidus pampae</name>
    <dbReference type="NCBI Taxonomy" id="659251"/>
    <lineage>
        <taxon>Bacteria</taxon>
        <taxon>Pseudomonadati</taxon>
        <taxon>Pseudomonadota</taxon>
        <taxon>Betaproteobacteria</taxon>
        <taxon>Burkholderiales</taxon>
        <taxon>Burkholderiaceae</taxon>
        <taxon>Cupriavidus</taxon>
    </lineage>
</organism>
<sequence>MKQTAPASVPDTPAASPAATIHAQIYGRFRAMIETGQLKPGQRVSSLRALAEELGVARGTVQVAFDRLLGEGYLVARGPAGTFVAEHITAAPARARAARKAPVASDQPPKPVRPAAPRFATSQDATEVVIESGGGAPAMLQLGVPALDEFPRKLWTRLMTGLVRSVNTLNRPAPFGYEPLREALATYLHSSRGIDLRPAQVFVVPAYTAGLELAVNALELRGGKGAWAESPGYPPTAQLLRRLGLPPLFVPVDECGVDVEYGIAHHGDACLAVVTPSHQSPTGVPLTLQRRVALLDWAARRGAWIVEDDYDGEFRYRGHPLPALKSLDTCQRVIYCGTLSKVMFPGLRLGYVVVPESQIEAFEVAIARATFGGCPELMQAAVAEFITAGHFSRHIKRMRTLYARRRTLLADALRAYEPHGFRVQLEDGGMHLLLDVPDDRDDIAMARLAQEAGFGIHSLTGWRRGKPGRRALLLGFTNVATQAEAERVVTKLMRALGEPRT</sequence>
<dbReference type="Gene3D" id="3.40.640.10">
    <property type="entry name" value="Type I PLP-dependent aspartate aminotransferase-like (Major domain)"/>
    <property type="match status" value="1"/>
</dbReference>
<protein>
    <submittedName>
        <fullName evidence="8">HTH-type transcriptional regulatory protein GabR</fullName>
    </submittedName>
</protein>
<evidence type="ECO:0000313" key="9">
    <source>
        <dbReference type="Proteomes" id="UP000706525"/>
    </source>
</evidence>
<dbReference type="EMBL" id="CAJZAG010000005">
    <property type="protein sequence ID" value="CAG9173301.1"/>
    <property type="molecule type" value="Genomic_DNA"/>
</dbReference>
<evidence type="ECO:0000256" key="4">
    <source>
        <dbReference type="ARBA" id="ARBA00023125"/>
    </source>
</evidence>
<dbReference type="SUPFAM" id="SSF46785">
    <property type="entry name" value="Winged helix' DNA-binding domain"/>
    <property type="match status" value="1"/>
</dbReference>
<dbReference type="SMART" id="SM00345">
    <property type="entry name" value="HTH_GNTR"/>
    <property type="match status" value="1"/>
</dbReference>
<dbReference type="InterPro" id="IPR015421">
    <property type="entry name" value="PyrdxlP-dep_Trfase_major"/>
</dbReference>
<dbReference type="RefSeq" id="WP_223989153.1">
    <property type="nucleotide sequence ID" value="NZ_CAJZAG010000005.1"/>
</dbReference>
<feature type="domain" description="HTH gntR-type" evidence="7">
    <location>
        <begin position="19"/>
        <end position="87"/>
    </location>
</feature>
<evidence type="ECO:0000259" key="7">
    <source>
        <dbReference type="PROSITE" id="PS50949"/>
    </source>
</evidence>
<keyword evidence="9" id="KW-1185">Reference proteome</keyword>
<dbReference type="InterPro" id="IPR004839">
    <property type="entry name" value="Aminotransferase_I/II_large"/>
</dbReference>
<keyword evidence="3" id="KW-0805">Transcription regulation</keyword>
<dbReference type="CDD" id="cd00609">
    <property type="entry name" value="AAT_like"/>
    <property type="match status" value="1"/>
</dbReference>
<dbReference type="Pfam" id="PF00392">
    <property type="entry name" value="GntR"/>
    <property type="match status" value="1"/>
</dbReference>
<dbReference type="InterPro" id="IPR015424">
    <property type="entry name" value="PyrdxlP-dep_Trfase"/>
</dbReference>
<evidence type="ECO:0000256" key="5">
    <source>
        <dbReference type="ARBA" id="ARBA00023163"/>
    </source>
</evidence>
<proteinExistence type="inferred from homology"/>
<evidence type="ECO:0000256" key="6">
    <source>
        <dbReference type="SAM" id="MobiDB-lite"/>
    </source>
</evidence>
<dbReference type="InterPro" id="IPR000524">
    <property type="entry name" value="Tscrpt_reg_HTH_GntR"/>
</dbReference>
<comment type="caution">
    <text evidence="8">The sequence shown here is derived from an EMBL/GenBank/DDBJ whole genome shotgun (WGS) entry which is preliminary data.</text>
</comment>
<name>A0ABM8X0A9_9BURK</name>
<evidence type="ECO:0000256" key="1">
    <source>
        <dbReference type="ARBA" id="ARBA00005384"/>
    </source>
</evidence>
<dbReference type="PANTHER" id="PTHR46577:SF1">
    <property type="entry name" value="HTH-TYPE TRANSCRIPTIONAL REGULATORY PROTEIN GABR"/>
    <property type="match status" value="1"/>
</dbReference>